<evidence type="ECO:0000259" key="16">
    <source>
        <dbReference type="Pfam" id="PF21162"/>
    </source>
</evidence>
<dbReference type="Pfam" id="PF21162">
    <property type="entry name" value="ETFQO_UQ-bd"/>
    <property type="match status" value="1"/>
</dbReference>
<protein>
    <recommendedName>
        <fullName evidence="14">Electron transfer flavoprotein-ubiquinone oxidoreductase</fullName>
        <shortName evidence="14">ETF-QO</shortName>
        <ecNumber evidence="14">1.5.5.1</ecNumber>
    </recommendedName>
</protein>
<comment type="catalytic activity">
    <reaction evidence="13 14">
        <text>a ubiquinone + reduced [electron-transfer flavoprotein] = a ubiquinol + oxidized [electron-transfer flavoprotein] + H(+)</text>
        <dbReference type="Rhea" id="RHEA:24052"/>
        <dbReference type="Rhea" id="RHEA-COMP:9565"/>
        <dbReference type="Rhea" id="RHEA-COMP:9566"/>
        <dbReference type="Rhea" id="RHEA-COMP:10685"/>
        <dbReference type="Rhea" id="RHEA-COMP:10686"/>
        <dbReference type="ChEBI" id="CHEBI:15378"/>
        <dbReference type="ChEBI" id="CHEBI:16389"/>
        <dbReference type="ChEBI" id="CHEBI:17976"/>
        <dbReference type="ChEBI" id="CHEBI:57692"/>
        <dbReference type="ChEBI" id="CHEBI:58307"/>
        <dbReference type="EC" id="1.5.5.1"/>
    </reaction>
</comment>
<accession>A0A917FR68</accession>
<evidence type="ECO:0000256" key="14">
    <source>
        <dbReference type="RuleBase" id="RU366068"/>
    </source>
</evidence>
<evidence type="ECO:0000256" key="12">
    <source>
        <dbReference type="ARBA" id="ARBA00023075"/>
    </source>
</evidence>
<evidence type="ECO:0000313" key="18">
    <source>
        <dbReference type="Proteomes" id="UP000605253"/>
    </source>
</evidence>
<evidence type="ECO:0000256" key="13">
    <source>
        <dbReference type="ARBA" id="ARBA00052682"/>
    </source>
</evidence>
<keyword evidence="12 14" id="KW-0830">Ubiquinone</keyword>
<evidence type="ECO:0000256" key="5">
    <source>
        <dbReference type="ARBA" id="ARBA00022630"/>
    </source>
</evidence>
<comment type="cofactor">
    <cofactor evidence="1 14">
        <name>FAD</name>
        <dbReference type="ChEBI" id="CHEBI:57692"/>
    </cofactor>
</comment>
<dbReference type="AlphaFoldDB" id="A0A917FR68"/>
<dbReference type="FunFam" id="3.30.70.20:FF:000012">
    <property type="entry name" value="Electron transfer flavoprotein-ubiquinone oxidoreductase, mitochondrial"/>
    <property type="match status" value="1"/>
</dbReference>
<reference evidence="17" key="1">
    <citation type="journal article" date="2014" name="Int. J. Syst. Evol. Microbiol.">
        <title>Complete genome sequence of Corynebacterium casei LMG S-19264T (=DSM 44701T), isolated from a smear-ripened cheese.</title>
        <authorList>
            <consortium name="US DOE Joint Genome Institute (JGI-PGF)"/>
            <person name="Walter F."/>
            <person name="Albersmeier A."/>
            <person name="Kalinowski J."/>
            <person name="Ruckert C."/>
        </authorList>
    </citation>
    <scope>NUCLEOTIDE SEQUENCE</scope>
    <source>
        <strain evidence="17">CGMCC 1.12181</strain>
    </source>
</reference>
<dbReference type="InterPro" id="IPR040156">
    <property type="entry name" value="ETF-QO"/>
</dbReference>
<keyword evidence="6 14" id="KW-0479">Metal-binding</keyword>
<evidence type="ECO:0000256" key="1">
    <source>
        <dbReference type="ARBA" id="ARBA00001974"/>
    </source>
</evidence>
<keyword evidence="10 14" id="KW-0408">Iron</keyword>
<dbReference type="PROSITE" id="PS51257">
    <property type="entry name" value="PROKAR_LIPOPROTEIN"/>
    <property type="match status" value="1"/>
</dbReference>
<evidence type="ECO:0000256" key="4">
    <source>
        <dbReference type="ARBA" id="ARBA00022485"/>
    </source>
</evidence>
<dbReference type="EMBL" id="BMEO01000006">
    <property type="protein sequence ID" value="GGF95906.1"/>
    <property type="molecule type" value="Genomic_DNA"/>
</dbReference>
<comment type="cofactor">
    <cofactor evidence="14">
        <name>[4Fe-4S] cluster</name>
        <dbReference type="ChEBI" id="CHEBI:49883"/>
    </cofactor>
    <text evidence="14">Binds 1 [4Fe-4S] cluster.</text>
</comment>
<reference evidence="17" key="2">
    <citation type="submission" date="2020-09" db="EMBL/GenBank/DDBJ databases">
        <authorList>
            <person name="Sun Q."/>
            <person name="Zhou Y."/>
        </authorList>
    </citation>
    <scope>NUCLEOTIDE SEQUENCE</scope>
    <source>
        <strain evidence="17">CGMCC 1.12181</strain>
    </source>
</reference>
<evidence type="ECO:0000256" key="7">
    <source>
        <dbReference type="ARBA" id="ARBA00022827"/>
    </source>
</evidence>
<feature type="domain" description="ETF-QO/FixC ubiquinone-binding" evidence="16">
    <location>
        <begin position="212"/>
        <end position="305"/>
    </location>
</feature>
<gene>
    <name evidence="17" type="primary">etfQ</name>
    <name evidence="17" type="ORF">GCM10011365_16530</name>
</gene>
<sequence>MNRESMEFDVVIVGGGPAGLATACRLAQLSQEQNKDWQIALVEKGSEIGAHIMSGAVIETEALSELFPDWKNMGAPVNTEVTDDTFYYLRGIDKATKVPGLFIPKPMRNHGNYIISLGQLCRWLGEQAENLGVNIFPGFPASELIYGDDGAVKGIITGDMGVGHDGQPKDSFEPGYELLAKQTIFAEGCRGSLGKQLKQQFDLEKDCDPQHYGLGFKEIWQIDEELSQPGEVVHTLGWPLDNHTEGGGFLYHSAPGQVSLGFVVALNYKNPYFSPFETFQQWKLNPVIKNLLKNGQRISYGARALNKGGFQSLPKLTFPGGLLVGCDAGFLNPVKIKGTHTALKSGLIAAETLAKHLDTTSPNSELTLYAEEIERSSIYHELKKSRNFEPALNKLGTFWGAAFTYIDQNIMQGHMPFTWRLKQPDYASYQPAAESTPIEYPKPDGEITFDRLSSVFLSSTNHEEDQPSHIKLKDPDIPIQVNLPEWAEPAQRYCPAAVFEVVEESGEQKFRINFQNCVHCKTCDINDPSQNIVWTTPEGGGGPNYSNM</sequence>
<keyword evidence="7 14" id="KW-0274">FAD</keyword>
<keyword evidence="18" id="KW-1185">Reference proteome</keyword>
<organism evidence="17 18">
    <name type="scientific">Marinicella pacifica</name>
    <dbReference type="NCBI Taxonomy" id="1171543"/>
    <lineage>
        <taxon>Bacteria</taxon>
        <taxon>Pseudomonadati</taxon>
        <taxon>Pseudomonadota</taxon>
        <taxon>Gammaproteobacteria</taxon>
        <taxon>Lysobacterales</taxon>
        <taxon>Marinicellaceae</taxon>
        <taxon>Marinicella</taxon>
    </lineage>
</organism>
<dbReference type="Gene3D" id="3.50.50.60">
    <property type="entry name" value="FAD/NAD(P)-binding domain"/>
    <property type="match status" value="1"/>
</dbReference>
<dbReference type="Gene3D" id="3.30.9.90">
    <property type="match status" value="1"/>
</dbReference>
<dbReference type="SUPFAM" id="SSF51905">
    <property type="entry name" value="FAD/NAD(P)-binding domain"/>
    <property type="match status" value="1"/>
</dbReference>
<dbReference type="InterPro" id="IPR007859">
    <property type="entry name" value="ETF-QO/FixX_C"/>
</dbReference>
<evidence type="ECO:0000256" key="11">
    <source>
        <dbReference type="ARBA" id="ARBA00023014"/>
    </source>
</evidence>
<dbReference type="Gene3D" id="3.30.70.20">
    <property type="match status" value="1"/>
</dbReference>
<dbReference type="PANTHER" id="PTHR10617">
    <property type="entry name" value="ELECTRON TRANSFER FLAVOPROTEIN-UBIQUINONE OXIDOREDUCTASE"/>
    <property type="match status" value="1"/>
</dbReference>
<evidence type="ECO:0000313" key="17">
    <source>
        <dbReference type="EMBL" id="GGF95906.1"/>
    </source>
</evidence>
<comment type="function">
    <text evidence="2 14">Accepts electrons from ETF and reduces ubiquinone.</text>
</comment>
<keyword evidence="5 14" id="KW-0285">Flavoprotein</keyword>
<feature type="domain" description="ETF-QO/FixX C-terminal" evidence="15">
    <location>
        <begin position="445"/>
        <end position="546"/>
    </location>
</feature>
<evidence type="ECO:0000256" key="3">
    <source>
        <dbReference type="ARBA" id="ARBA00022448"/>
    </source>
</evidence>
<name>A0A917FR68_9GAMM</name>
<evidence type="ECO:0000256" key="2">
    <source>
        <dbReference type="ARBA" id="ARBA00002819"/>
    </source>
</evidence>
<dbReference type="InterPro" id="IPR049398">
    <property type="entry name" value="ETF-QO/FixC_UQ-bd"/>
</dbReference>
<dbReference type="EC" id="1.5.5.1" evidence="14"/>
<keyword evidence="9 14" id="KW-0560">Oxidoreductase</keyword>
<evidence type="ECO:0000256" key="8">
    <source>
        <dbReference type="ARBA" id="ARBA00022982"/>
    </source>
</evidence>
<dbReference type="Proteomes" id="UP000605253">
    <property type="component" value="Unassembled WGS sequence"/>
</dbReference>
<dbReference type="PRINTS" id="PR00420">
    <property type="entry name" value="RNGMNOXGNASE"/>
</dbReference>
<keyword evidence="4" id="KW-0004">4Fe-4S</keyword>
<dbReference type="RefSeq" id="WP_188365257.1">
    <property type="nucleotide sequence ID" value="NZ_BAABJF010000001.1"/>
</dbReference>
<evidence type="ECO:0000259" key="15">
    <source>
        <dbReference type="Pfam" id="PF05187"/>
    </source>
</evidence>
<dbReference type="SUPFAM" id="SSF54862">
    <property type="entry name" value="4Fe-4S ferredoxins"/>
    <property type="match status" value="1"/>
</dbReference>
<evidence type="ECO:0000256" key="6">
    <source>
        <dbReference type="ARBA" id="ARBA00022723"/>
    </source>
</evidence>
<dbReference type="PANTHER" id="PTHR10617:SF107">
    <property type="entry name" value="ELECTRON TRANSFER FLAVOPROTEIN-UBIQUINONE OXIDOREDUCTASE, MITOCHONDRIAL"/>
    <property type="match status" value="1"/>
</dbReference>
<dbReference type="InterPro" id="IPR036188">
    <property type="entry name" value="FAD/NAD-bd_sf"/>
</dbReference>
<comment type="caution">
    <text evidence="17">The sequence shown here is derived from an EMBL/GenBank/DDBJ whole genome shotgun (WGS) entry which is preliminary data.</text>
</comment>
<dbReference type="GO" id="GO:0046872">
    <property type="term" value="F:metal ion binding"/>
    <property type="evidence" value="ECO:0007669"/>
    <property type="project" value="UniProtKB-KW"/>
</dbReference>
<keyword evidence="11 14" id="KW-0411">Iron-sulfur</keyword>
<keyword evidence="8 14" id="KW-0249">Electron transport</keyword>
<evidence type="ECO:0000256" key="9">
    <source>
        <dbReference type="ARBA" id="ARBA00023002"/>
    </source>
</evidence>
<dbReference type="SUPFAM" id="SSF54373">
    <property type="entry name" value="FAD-linked reductases, C-terminal domain"/>
    <property type="match status" value="1"/>
</dbReference>
<evidence type="ECO:0000256" key="10">
    <source>
        <dbReference type="ARBA" id="ARBA00023004"/>
    </source>
</evidence>
<dbReference type="GO" id="GO:0004174">
    <property type="term" value="F:electron-transferring-flavoprotein dehydrogenase activity"/>
    <property type="evidence" value="ECO:0007669"/>
    <property type="project" value="UniProtKB-UniRule"/>
</dbReference>
<proteinExistence type="predicted"/>
<dbReference type="Pfam" id="PF05187">
    <property type="entry name" value="Fer4_ETF_QO"/>
    <property type="match status" value="1"/>
</dbReference>
<keyword evidence="3 14" id="KW-0813">Transport</keyword>
<dbReference type="GO" id="GO:0051539">
    <property type="term" value="F:4 iron, 4 sulfur cluster binding"/>
    <property type="evidence" value="ECO:0007669"/>
    <property type="project" value="UniProtKB-UniRule"/>
</dbReference>
<dbReference type="Pfam" id="PF13450">
    <property type="entry name" value="NAD_binding_8"/>
    <property type="match status" value="1"/>
</dbReference>